<dbReference type="SUPFAM" id="SSF53850">
    <property type="entry name" value="Periplasmic binding protein-like II"/>
    <property type="match status" value="1"/>
</dbReference>
<reference evidence="6 7" key="1">
    <citation type="submission" date="2017-02" db="EMBL/GenBank/DDBJ databases">
        <title>Ketogulonicigenium robustum SPU B003 Genome sequencing and assembly.</title>
        <authorList>
            <person name="Li Y."/>
            <person name="Liu L."/>
            <person name="Wang C."/>
            <person name="Zhang M."/>
            <person name="Zhang T."/>
            <person name="Zhang Y."/>
        </authorList>
    </citation>
    <scope>NUCLEOTIDE SEQUENCE [LARGE SCALE GENOMIC DNA]</scope>
    <source>
        <strain evidence="6 7">SPU_B003</strain>
    </source>
</reference>
<dbReference type="AlphaFoldDB" id="A0A1W6NWJ8"/>
<dbReference type="PANTHER" id="PTHR30290:SF9">
    <property type="entry name" value="OLIGOPEPTIDE-BINDING PROTEIN APPA"/>
    <property type="match status" value="1"/>
</dbReference>
<comment type="similarity">
    <text evidence="2">Belongs to the bacterial solute-binding protein 5 family.</text>
</comment>
<dbReference type="PIRSF" id="PIRSF002741">
    <property type="entry name" value="MppA"/>
    <property type="match status" value="1"/>
</dbReference>
<dbReference type="STRING" id="92947.BVG79_00047"/>
<name>A0A1W6NWJ8_9RHOB</name>
<dbReference type="Gene3D" id="3.10.105.10">
    <property type="entry name" value="Dipeptide-binding Protein, Domain 3"/>
    <property type="match status" value="1"/>
</dbReference>
<dbReference type="PANTHER" id="PTHR30290">
    <property type="entry name" value="PERIPLASMIC BINDING COMPONENT OF ABC TRANSPORTER"/>
    <property type="match status" value="1"/>
</dbReference>
<dbReference type="Pfam" id="PF00496">
    <property type="entry name" value="SBP_bac_5"/>
    <property type="match status" value="1"/>
</dbReference>
<evidence type="ECO:0000313" key="6">
    <source>
        <dbReference type="EMBL" id="ARO13407.1"/>
    </source>
</evidence>
<dbReference type="GO" id="GO:0030288">
    <property type="term" value="C:outer membrane-bounded periplasmic space"/>
    <property type="evidence" value="ECO:0007669"/>
    <property type="project" value="UniProtKB-ARBA"/>
</dbReference>
<keyword evidence="7" id="KW-1185">Reference proteome</keyword>
<dbReference type="KEGG" id="kro:BVG79_00047"/>
<protein>
    <submittedName>
        <fullName evidence="6">ABC transporter, substrate binding protein (Oligopeptide)</fullName>
    </submittedName>
</protein>
<keyword evidence="4" id="KW-0732">Signal</keyword>
<dbReference type="GO" id="GO:0015833">
    <property type="term" value="P:peptide transport"/>
    <property type="evidence" value="ECO:0007669"/>
    <property type="project" value="TreeGrafter"/>
</dbReference>
<dbReference type="InterPro" id="IPR023765">
    <property type="entry name" value="SBP_5_CS"/>
</dbReference>
<dbReference type="CDD" id="cd08517">
    <property type="entry name" value="PBP2_NikA_DppA_OppA_like_13"/>
    <property type="match status" value="1"/>
</dbReference>
<accession>A0A1W6NWJ8</accession>
<feature type="domain" description="Solute-binding protein family 5" evidence="5">
    <location>
        <begin position="85"/>
        <end position="448"/>
    </location>
</feature>
<comment type="subcellular location">
    <subcellularLocation>
        <location evidence="1">Periplasm</location>
    </subcellularLocation>
</comment>
<evidence type="ECO:0000313" key="7">
    <source>
        <dbReference type="Proteomes" id="UP000242447"/>
    </source>
</evidence>
<dbReference type="InterPro" id="IPR006311">
    <property type="entry name" value="TAT_signal"/>
</dbReference>
<dbReference type="Proteomes" id="UP000242447">
    <property type="component" value="Chromosome"/>
</dbReference>
<dbReference type="OrthoDB" id="9803988at2"/>
<dbReference type="InterPro" id="IPR039424">
    <property type="entry name" value="SBP_5"/>
</dbReference>
<dbReference type="InterPro" id="IPR000914">
    <property type="entry name" value="SBP_5_dom"/>
</dbReference>
<keyword evidence="3" id="KW-0813">Transport</keyword>
<evidence type="ECO:0000256" key="3">
    <source>
        <dbReference type="ARBA" id="ARBA00022448"/>
    </source>
</evidence>
<dbReference type="GO" id="GO:0043190">
    <property type="term" value="C:ATP-binding cassette (ABC) transporter complex"/>
    <property type="evidence" value="ECO:0007669"/>
    <property type="project" value="InterPro"/>
</dbReference>
<evidence type="ECO:0000256" key="1">
    <source>
        <dbReference type="ARBA" id="ARBA00004418"/>
    </source>
</evidence>
<dbReference type="PROSITE" id="PS01040">
    <property type="entry name" value="SBP_BACTERIAL_5"/>
    <property type="match status" value="1"/>
</dbReference>
<proteinExistence type="inferred from homology"/>
<evidence type="ECO:0000256" key="4">
    <source>
        <dbReference type="ARBA" id="ARBA00022729"/>
    </source>
</evidence>
<evidence type="ECO:0000259" key="5">
    <source>
        <dbReference type="Pfam" id="PF00496"/>
    </source>
</evidence>
<dbReference type="RefSeq" id="WP_157115591.1">
    <property type="nucleotide sequence ID" value="NZ_CP019937.1"/>
</dbReference>
<gene>
    <name evidence="6" type="primary">ddpA</name>
    <name evidence="6" type="ORF">BVG79_00047</name>
</gene>
<dbReference type="PROSITE" id="PS51318">
    <property type="entry name" value="TAT"/>
    <property type="match status" value="1"/>
</dbReference>
<evidence type="ECO:0000256" key="2">
    <source>
        <dbReference type="ARBA" id="ARBA00005695"/>
    </source>
</evidence>
<dbReference type="Gene3D" id="3.40.190.10">
    <property type="entry name" value="Periplasmic binding protein-like II"/>
    <property type="match status" value="1"/>
</dbReference>
<dbReference type="EMBL" id="CP019937">
    <property type="protein sequence ID" value="ARO13407.1"/>
    <property type="molecule type" value="Genomic_DNA"/>
</dbReference>
<organism evidence="6 7">
    <name type="scientific">Ketogulonicigenium robustum</name>
    <dbReference type="NCBI Taxonomy" id="92947"/>
    <lineage>
        <taxon>Bacteria</taxon>
        <taxon>Pseudomonadati</taxon>
        <taxon>Pseudomonadota</taxon>
        <taxon>Alphaproteobacteria</taxon>
        <taxon>Rhodobacterales</taxon>
        <taxon>Roseobacteraceae</taxon>
        <taxon>Ketogulonicigenium</taxon>
    </lineage>
</organism>
<dbReference type="GO" id="GO:1904680">
    <property type="term" value="F:peptide transmembrane transporter activity"/>
    <property type="evidence" value="ECO:0007669"/>
    <property type="project" value="TreeGrafter"/>
</dbReference>
<dbReference type="InterPro" id="IPR030678">
    <property type="entry name" value="Peptide/Ni-bd"/>
</dbReference>
<sequence length="539" mass="58719">MKAPSFTLGRRAFIASLAASTALPMASLPSRLLAQEAKAGGMLRTVAWPAPTVLNSAISTAGTESFIAPKMFDGLLAYDTGLVPRGQLAESWDIAEDGLTVTFKLRDGVKWHDGTAFTAKDVAFTFMEVLKVIHGRGKATFAALEAVDTPDDLTAVFRLTTPSPAMMRALDSRESPILPAHIYEGTDIQANPANTAPIGTGPFKMAEYEVGSYIVLVKNPDYWDAGLPLLDRIIIQFVADAATRASMLEAGQIDGVFLNMLPAPEILRLDALPDFERDTKGYEAMPSAQQLDFNLDNEYLADIRVRHAIAHAIDTDWITQNIWYGLGAPGKSPLHVDQKEYYTTDGVPSYDYDLEKAKALLDEAGFAPAANGMRFSLMLDPSPWGTESIGAAPYIKEQLRQIGIDVTIRTQDFAVFTTTVWTERKGDLVLYTVNLGVDPVIGTQRFYWSKSYNPGVAFSNGAHYVNPQVDALLEAAQVELDPAKRKAQYAEFQQIVMADLPVLPITNIFGANIVNVKVKDTTIDALGALGGFSRAWIDA</sequence>